<dbReference type="PANTHER" id="PTHR46580">
    <property type="entry name" value="SENSOR KINASE-RELATED"/>
    <property type="match status" value="1"/>
</dbReference>
<dbReference type="Gene3D" id="2.115.10.10">
    <property type="entry name" value="Tachylectin 2"/>
    <property type="match status" value="1"/>
</dbReference>
<dbReference type="InterPro" id="IPR028994">
    <property type="entry name" value="Integrin_alpha_N"/>
</dbReference>
<name>A0A926QP95_9ACTN</name>
<reference evidence="3" key="2">
    <citation type="submission" date="2020-09" db="EMBL/GenBank/DDBJ databases">
        <authorList>
            <person name="Luo X."/>
        </authorList>
    </citation>
    <scope>NUCLEOTIDE SEQUENCE</scope>
    <source>
        <strain evidence="3">TRM S81-3</strain>
    </source>
</reference>
<dbReference type="Pfam" id="PF13517">
    <property type="entry name" value="FG-GAP_3"/>
    <property type="match status" value="1"/>
</dbReference>
<dbReference type="SUPFAM" id="SSF69318">
    <property type="entry name" value="Integrin alpha N-terminal domain"/>
    <property type="match status" value="1"/>
</dbReference>
<protein>
    <submittedName>
        <fullName evidence="3">VCBS repeat-containing protein</fullName>
    </submittedName>
</protein>
<gene>
    <name evidence="3" type="ORF">H0H10_01305</name>
</gene>
<sequence>MTNWRTHVAKSSGLNTRRTLARVTAAALTAALVATGTSAAVAADAPGRSASQAPVDVKPSGASKFGTGAEFDEYAPVNALYGKDGNGELWGYIPNFEGGLDQDRIWSGSGWDDARFITQVDHDDDGSSDGIWDVTGSTLSYTSWGTDYQLTVGKGWNIYNRLLSAGDLGGAGADDLIARDGSGVLWLYLGYGNGKLTQRYKVGAGWNIYTHIAGQGDLTGDGKDDIVAKDSSGVLWLYKGTGNYKAPFTSRSRIGGGWNTYNNLVSVGDIDIDGITDLVARDKTGALYLYKGTGNATAPFKSRVKIGSGGWNTYSILF</sequence>
<dbReference type="PANTHER" id="PTHR46580:SF4">
    <property type="entry name" value="ATP_GTP-BINDING PROTEIN"/>
    <property type="match status" value="1"/>
</dbReference>
<feature type="chain" id="PRO_5036943517" evidence="2">
    <location>
        <begin position="43"/>
        <end position="318"/>
    </location>
</feature>
<dbReference type="Proteomes" id="UP000621210">
    <property type="component" value="Unassembled WGS sequence"/>
</dbReference>
<evidence type="ECO:0000256" key="1">
    <source>
        <dbReference type="ARBA" id="ARBA00022729"/>
    </source>
</evidence>
<evidence type="ECO:0000313" key="4">
    <source>
        <dbReference type="Proteomes" id="UP000621210"/>
    </source>
</evidence>
<keyword evidence="1 2" id="KW-0732">Signal</keyword>
<proteinExistence type="predicted"/>
<dbReference type="InterPro" id="IPR013517">
    <property type="entry name" value="FG-GAP"/>
</dbReference>
<evidence type="ECO:0000313" key="3">
    <source>
        <dbReference type="EMBL" id="MBD0417832.1"/>
    </source>
</evidence>
<dbReference type="EMBL" id="JACVQF010000035">
    <property type="protein sequence ID" value="MBD0417832.1"/>
    <property type="molecule type" value="Genomic_DNA"/>
</dbReference>
<comment type="caution">
    <text evidence="3">The sequence shown here is derived from an EMBL/GenBank/DDBJ whole genome shotgun (WGS) entry which is preliminary data.</text>
</comment>
<feature type="signal peptide" evidence="2">
    <location>
        <begin position="1"/>
        <end position="42"/>
    </location>
</feature>
<organism evidence="3 4">
    <name type="scientific">Streptomyces griseicoloratus</name>
    <dbReference type="NCBI Taxonomy" id="2752516"/>
    <lineage>
        <taxon>Bacteria</taxon>
        <taxon>Bacillati</taxon>
        <taxon>Actinomycetota</taxon>
        <taxon>Actinomycetes</taxon>
        <taxon>Kitasatosporales</taxon>
        <taxon>Streptomycetaceae</taxon>
        <taxon>Streptomyces</taxon>
    </lineage>
</organism>
<dbReference type="AlphaFoldDB" id="A0A926QP95"/>
<reference evidence="3" key="1">
    <citation type="submission" date="2020-09" db="EMBL/GenBank/DDBJ databases">
        <title>Streptomyces grisecoloratus sp. nov., isolated from cotton soil.</title>
        <authorList>
            <person name="Xing L."/>
        </authorList>
    </citation>
    <scope>NUCLEOTIDE SEQUENCE</scope>
    <source>
        <strain evidence="3">TRM S81-3</strain>
    </source>
</reference>
<keyword evidence="4" id="KW-1185">Reference proteome</keyword>
<evidence type="ECO:0000256" key="2">
    <source>
        <dbReference type="SAM" id="SignalP"/>
    </source>
</evidence>
<accession>A0A926QP95</accession>